<dbReference type="InterPro" id="IPR032807">
    <property type="entry name" value="GNVR"/>
</dbReference>
<dbReference type="GO" id="GO:0042802">
    <property type="term" value="F:identical protein binding"/>
    <property type="evidence" value="ECO:0007669"/>
    <property type="project" value="UniProtKB-ARBA"/>
</dbReference>
<dbReference type="SUPFAM" id="SSF52540">
    <property type="entry name" value="P-loop containing nucleoside triphosphate hydrolases"/>
    <property type="match status" value="1"/>
</dbReference>
<dbReference type="EMBL" id="QLLK01000006">
    <property type="protein sequence ID" value="RAI89516.1"/>
    <property type="molecule type" value="Genomic_DNA"/>
</dbReference>
<keyword evidence="14" id="KW-0829">Tyrosine-protein kinase</keyword>
<dbReference type="InterPro" id="IPR050445">
    <property type="entry name" value="Bact_polysacc_biosynth/exp"/>
</dbReference>
<evidence type="ECO:0000256" key="15">
    <source>
        <dbReference type="ARBA" id="ARBA00051245"/>
    </source>
</evidence>
<proteinExistence type="inferred from homology"/>
<dbReference type="Pfam" id="PF13807">
    <property type="entry name" value="GNVR"/>
    <property type="match status" value="1"/>
</dbReference>
<evidence type="ECO:0000259" key="17">
    <source>
        <dbReference type="Pfam" id="PF02706"/>
    </source>
</evidence>
<dbReference type="PANTHER" id="PTHR32309">
    <property type="entry name" value="TYROSINE-PROTEIN KINASE"/>
    <property type="match status" value="1"/>
</dbReference>
<dbReference type="InterPro" id="IPR005702">
    <property type="entry name" value="Wzc-like_C"/>
</dbReference>
<evidence type="ECO:0000256" key="5">
    <source>
        <dbReference type="ARBA" id="ARBA00022475"/>
    </source>
</evidence>
<dbReference type="InterPro" id="IPR003856">
    <property type="entry name" value="LPS_length_determ_N"/>
</dbReference>
<dbReference type="Pfam" id="PF02706">
    <property type="entry name" value="Wzz"/>
    <property type="match status" value="1"/>
</dbReference>
<keyword evidence="9" id="KW-0547">Nucleotide-binding</keyword>
<keyword evidence="8 16" id="KW-0812">Transmembrane</keyword>
<protein>
    <recommendedName>
        <fullName evidence="4">non-specific protein-tyrosine kinase</fullName>
        <ecNumber evidence="4">2.7.10.2</ecNumber>
    </recommendedName>
</protein>
<evidence type="ECO:0000259" key="19">
    <source>
        <dbReference type="Pfam" id="PF13807"/>
    </source>
</evidence>
<evidence type="ECO:0000259" key="18">
    <source>
        <dbReference type="Pfam" id="PF13614"/>
    </source>
</evidence>
<evidence type="ECO:0000256" key="3">
    <source>
        <dbReference type="ARBA" id="ARBA00008883"/>
    </source>
</evidence>
<keyword evidence="6" id="KW-0997">Cell inner membrane</keyword>
<evidence type="ECO:0000256" key="8">
    <source>
        <dbReference type="ARBA" id="ARBA00022692"/>
    </source>
</evidence>
<evidence type="ECO:0000256" key="16">
    <source>
        <dbReference type="SAM" id="Phobius"/>
    </source>
</evidence>
<accession>A0A327PII7</accession>
<evidence type="ECO:0000256" key="4">
    <source>
        <dbReference type="ARBA" id="ARBA00011903"/>
    </source>
</evidence>
<organism evidence="20 21">
    <name type="scientific">Algoriphagus yeomjeoni</name>
    <dbReference type="NCBI Taxonomy" id="291403"/>
    <lineage>
        <taxon>Bacteria</taxon>
        <taxon>Pseudomonadati</taxon>
        <taxon>Bacteroidota</taxon>
        <taxon>Cytophagia</taxon>
        <taxon>Cytophagales</taxon>
        <taxon>Cyclobacteriaceae</taxon>
        <taxon>Algoriphagus</taxon>
    </lineage>
</organism>
<comment type="similarity">
    <text evidence="3">Belongs to the etk/wzc family.</text>
</comment>
<keyword evidence="10" id="KW-0418">Kinase</keyword>
<dbReference type="OrthoDB" id="9794577at2"/>
<evidence type="ECO:0000256" key="6">
    <source>
        <dbReference type="ARBA" id="ARBA00022519"/>
    </source>
</evidence>
<keyword evidence="5" id="KW-1003">Cell membrane</keyword>
<dbReference type="PANTHER" id="PTHR32309:SF13">
    <property type="entry name" value="FERRIC ENTEROBACTIN TRANSPORT PROTEIN FEPE"/>
    <property type="match status" value="1"/>
</dbReference>
<dbReference type="RefSeq" id="WP_111611879.1">
    <property type="nucleotide sequence ID" value="NZ_QLLK01000006.1"/>
</dbReference>
<dbReference type="EC" id="2.7.10.2" evidence="4"/>
<dbReference type="InterPro" id="IPR025669">
    <property type="entry name" value="AAA_dom"/>
</dbReference>
<dbReference type="InterPro" id="IPR027417">
    <property type="entry name" value="P-loop_NTPase"/>
</dbReference>
<evidence type="ECO:0000256" key="10">
    <source>
        <dbReference type="ARBA" id="ARBA00022777"/>
    </source>
</evidence>
<evidence type="ECO:0000256" key="12">
    <source>
        <dbReference type="ARBA" id="ARBA00022989"/>
    </source>
</evidence>
<dbReference type="Gene3D" id="3.40.50.300">
    <property type="entry name" value="P-loop containing nucleotide triphosphate hydrolases"/>
    <property type="match status" value="1"/>
</dbReference>
<comment type="similarity">
    <text evidence="2">Belongs to the CpsD/CapB family.</text>
</comment>
<keyword evidence="13 16" id="KW-0472">Membrane</keyword>
<dbReference type="GO" id="GO:0004715">
    <property type="term" value="F:non-membrane spanning protein tyrosine kinase activity"/>
    <property type="evidence" value="ECO:0007669"/>
    <property type="project" value="UniProtKB-EC"/>
</dbReference>
<evidence type="ECO:0000256" key="13">
    <source>
        <dbReference type="ARBA" id="ARBA00023136"/>
    </source>
</evidence>
<feature type="transmembrane region" description="Helical" evidence="16">
    <location>
        <begin position="30"/>
        <end position="47"/>
    </location>
</feature>
<evidence type="ECO:0000256" key="7">
    <source>
        <dbReference type="ARBA" id="ARBA00022679"/>
    </source>
</evidence>
<sequence>MNFESNENDFVVEDSGFELNAIFNKLKQRWLIILISVFLCLALGFLYTKTSEPLFKVESMFFIKEKENPLAFFGSPSIIESSSMGLQNETIILKSRPVALEVLRQLDFQVEYFKEGTFVDTEIYQSTPVIVEVNWKSPQTIDGYLKIEWANETDYTLSFVDEGYNKLLPDGSRVPFELQPQPLKSKFNEQLTNNELDIKVLKVSSDKSGSILIKLRDLNSLANRYSSSLKIEPVERGASIMLMSVTSSNLLKGEVYLNTLMKIFLQMELDQKNQSASKTVNFIDSQVAGVADSLRYFENQLEDFRSSNKIYNLSSESSSVYDQMMEYQTQLAQEEFKRTYYQSLKDYLANESYQDVIVPSGLGIEDPLLNGLIENLLQLQADKSRMLASQTEAAPAVIETNRKISDLNRSIRENLTNIDRNSILLIQDLRSRITEIEKSFTNLPKTEQNLIRIQREFSLSENIYNYLMERRAEAAISKASNEANNKIVEPAKGGFQISPTPLKNYLIAFLIGLFLPVAFVVVRELFRTKIEDVQYLENKLKIPLLGTILQNKKSDSNLVVFDHKKSGISESFRSLRANLKFILPKDKQITFLVTSTISGEGKTFCAMNLASAYSLTGKKTILVGCDMRKPKIFANFDLTNDKGLSTFLSGQELDYEKIISKTKYANLDVIVAGPTPPNPAELLFDARFEQLLKSLKGIYDVVVLDTPPVGLVSETLDLLTLVDCSLFVFRQNYSQRTFIDAVNGLKTNKGIKNIFGVFNGVVDSKKVAYGYGYSYGYGYGYYDDDKK</sequence>
<feature type="domain" description="AAA" evidence="18">
    <location>
        <begin position="599"/>
        <end position="709"/>
    </location>
</feature>
<comment type="subcellular location">
    <subcellularLocation>
        <location evidence="1">Cell inner membrane</location>
        <topology evidence="1">Multi-pass membrane protein</topology>
    </subcellularLocation>
</comment>
<name>A0A327PII7_9BACT</name>
<dbReference type="Proteomes" id="UP000249610">
    <property type="component" value="Unassembled WGS sequence"/>
</dbReference>
<comment type="catalytic activity">
    <reaction evidence="15">
        <text>L-tyrosyl-[protein] + ATP = O-phospho-L-tyrosyl-[protein] + ADP + H(+)</text>
        <dbReference type="Rhea" id="RHEA:10596"/>
        <dbReference type="Rhea" id="RHEA-COMP:10136"/>
        <dbReference type="Rhea" id="RHEA-COMP:20101"/>
        <dbReference type="ChEBI" id="CHEBI:15378"/>
        <dbReference type="ChEBI" id="CHEBI:30616"/>
        <dbReference type="ChEBI" id="CHEBI:46858"/>
        <dbReference type="ChEBI" id="CHEBI:61978"/>
        <dbReference type="ChEBI" id="CHEBI:456216"/>
        <dbReference type="EC" id="2.7.10.2"/>
    </reaction>
</comment>
<reference evidence="20 21" key="1">
    <citation type="submission" date="2018-06" db="EMBL/GenBank/DDBJ databases">
        <title>Genomic Encyclopedia of Archaeal and Bacterial Type Strains, Phase II (KMG-II): from individual species to whole genera.</title>
        <authorList>
            <person name="Goeker M."/>
        </authorList>
    </citation>
    <scope>NUCLEOTIDE SEQUENCE [LARGE SCALE GENOMIC DNA]</scope>
    <source>
        <strain evidence="20 21">DSM 23446</strain>
    </source>
</reference>
<comment type="caution">
    <text evidence="20">The sequence shown here is derived from an EMBL/GenBank/DDBJ whole genome shotgun (WGS) entry which is preliminary data.</text>
</comment>
<evidence type="ECO:0000313" key="20">
    <source>
        <dbReference type="EMBL" id="RAI89516.1"/>
    </source>
</evidence>
<evidence type="ECO:0000256" key="11">
    <source>
        <dbReference type="ARBA" id="ARBA00022840"/>
    </source>
</evidence>
<gene>
    <name evidence="20" type="ORF">LV83_02558</name>
</gene>
<dbReference type="CDD" id="cd05387">
    <property type="entry name" value="BY-kinase"/>
    <property type="match status" value="1"/>
</dbReference>
<dbReference type="NCBIfam" id="TIGR01007">
    <property type="entry name" value="eps_fam"/>
    <property type="match status" value="1"/>
</dbReference>
<dbReference type="AlphaFoldDB" id="A0A327PII7"/>
<feature type="domain" description="Polysaccharide chain length determinant N-terminal" evidence="17">
    <location>
        <begin position="17"/>
        <end position="106"/>
    </location>
</feature>
<evidence type="ECO:0000256" key="1">
    <source>
        <dbReference type="ARBA" id="ARBA00004429"/>
    </source>
</evidence>
<evidence type="ECO:0000256" key="2">
    <source>
        <dbReference type="ARBA" id="ARBA00007316"/>
    </source>
</evidence>
<evidence type="ECO:0000256" key="14">
    <source>
        <dbReference type="ARBA" id="ARBA00023137"/>
    </source>
</evidence>
<dbReference type="Pfam" id="PF13614">
    <property type="entry name" value="AAA_31"/>
    <property type="match status" value="1"/>
</dbReference>
<keyword evidence="7" id="KW-0808">Transferase</keyword>
<dbReference type="GO" id="GO:0005886">
    <property type="term" value="C:plasma membrane"/>
    <property type="evidence" value="ECO:0007669"/>
    <property type="project" value="UniProtKB-SubCell"/>
</dbReference>
<keyword evidence="11" id="KW-0067">ATP-binding</keyword>
<feature type="domain" description="Tyrosine-protein kinase G-rich" evidence="19">
    <location>
        <begin position="445"/>
        <end position="524"/>
    </location>
</feature>
<evidence type="ECO:0000256" key="9">
    <source>
        <dbReference type="ARBA" id="ARBA00022741"/>
    </source>
</evidence>
<dbReference type="FunFam" id="3.40.50.300:FF:000527">
    <property type="entry name" value="Tyrosine-protein kinase etk"/>
    <property type="match status" value="1"/>
</dbReference>
<dbReference type="GO" id="GO:0005524">
    <property type="term" value="F:ATP binding"/>
    <property type="evidence" value="ECO:0007669"/>
    <property type="project" value="UniProtKB-KW"/>
</dbReference>
<keyword evidence="12 16" id="KW-1133">Transmembrane helix</keyword>
<keyword evidence="21" id="KW-1185">Reference proteome</keyword>
<feature type="transmembrane region" description="Helical" evidence="16">
    <location>
        <begin position="505"/>
        <end position="526"/>
    </location>
</feature>
<evidence type="ECO:0000313" key="21">
    <source>
        <dbReference type="Proteomes" id="UP000249610"/>
    </source>
</evidence>